<feature type="domain" description="Nas2 N-terminal" evidence="5">
    <location>
        <begin position="31"/>
        <end position="105"/>
    </location>
</feature>
<dbReference type="InterPro" id="IPR035269">
    <property type="entry name" value="PSMD9"/>
</dbReference>
<dbReference type="GO" id="GO:0070682">
    <property type="term" value="P:proteasome regulatory particle assembly"/>
    <property type="evidence" value="ECO:0007669"/>
    <property type="project" value="InterPro"/>
</dbReference>
<evidence type="ECO:0000256" key="2">
    <source>
        <dbReference type="ARBA" id="ARBA00023186"/>
    </source>
</evidence>
<dbReference type="InterPro" id="IPR040815">
    <property type="entry name" value="Nas2_N"/>
</dbReference>
<proteinExistence type="inferred from homology"/>
<dbReference type="Gene3D" id="6.10.140.1710">
    <property type="match status" value="1"/>
</dbReference>
<dbReference type="GO" id="GO:0005634">
    <property type="term" value="C:nucleus"/>
    <property type="evidence" value="ECO:0007669"/>
    <property type="project" value="TreeGrafter"/>
</dbReference>
<evidence type="ECO:0000313" key="6">
    <source>
        <dbReference type="EMBL" id="KNZ57040.1"/>
    </source>
</evidence>
<dbReference type="EMBL" id="LAVV01007122">
    <property type="protein sequence ID" value="KNZ57040.1"/>
    <property type="molecule type" value="Genomic_DNA"/>
</dbReference>
<gene>
    <name evidence="6" type="ORF">VP01_2257g4</name>
</gene>
<keyword evidence="2" id="KW-0143">Chaperone</keyword>
<dbReference type="OrthoDB" id="72325at2759"/>
<dbReference type="InterPro" id="IPR036034">
    <property type="entry name" value="PDZ_sf"/>
</dbReference>
<dbReference type="SUPFAM" id="SSF50156">
    <property type="entry name" value="PDZ domain-like"/>
    <property type="match status" value="1"/>
</dbReference>
<evidence type="ECO:0000256" key="3">
    <source>
        <dbReference type="ARBA" id="ARBA00068021"/>
    </source>
</evidence>
<dbReference type="PANTHER" id="PTHR12651">
    <property type="entry name" value="26S PROTEASOME NON-ATPASE REGULATORY SUBUNIT 9"/>
    <property type="match status" value="1"/>
</dbReference>
<dbReference type="VEuPathDB" id="FungiDB:VP01_2257g4"/>
<sequence length="245" mass="26650">MMGRSIHGATCGNTQATSIFTDESNPKERLTALTKRKYEIETELSQQYDVLSANSIDLTSPLTDADGFPRADVPDLASVRVARARICELKNDLRATIDQLSQTLQILMPTKAGSPICPPIIRSTTNGFSSGSLKAFAQVDLVAPNSPAQQAGLQVGDQIVRFGPLDYHNHDDLQALGKLVPRAEGKWINVVCFRLAEGKGRTMISMELKPHSGWGGRGLLGLSHPRLSRVFRNSQVPHHPDGMLG</sequence>
<dbReference type="Proteomes" id="UP000037035">
    <property type="component" value="Unassembled WGS sequence"/>
</dbReference>
<organism evidence="6 7">
    <name type="scientific">Puccinia sorghi</name>
    <dbReference type="NCBI Taxonomy" id="27349"/>
    <lineage>
        <taxon>Eukaryota</taxon>
        <taxon>Fungi</taxon>
        <taxon>Dikarya</taxon>
        <taxon>Basidiomycota</taxon>
        <taxon>Pucciniomycotina</taxon>
        <taxon>Pucciniomycetes</taxon>
        <taxon>Pucciniales</taxon>
        <taxon>Pucciniaceae</taxon>
        <taxon>Puccinia</taxon>
    </lineage>
</organism>
<evidence type="ECO:0000256" key="1">
    <source>
        <dbReference type="ARBA" id="ARBA00005256"/>
    </source>
</evidence>
<reference evidence="6 7" key="1">
    <citation type="submission" date="2015-08" db="EMBL/GenBank/DDBJ databases">
        <title>Next Generation Sequencing and Analysis of the Genome of Puccinia sorghi L Schw, the Causal Agent of Maize Common Rust.</title>
        <authorList>
            <person name="Rochi L."/>
            <person name="Burguener G."/>
            <person name="Darino M."/>
            <person name="Turjanski A."/>
            <person name="Kreff E."/>
            <person name="Dieguez M.J."/>
            <person name="Sacco F."/>
        </authorList>
    </citation>
    <scope>NUCLEOTIDE SEQUENCE [LARGE SCALE GENOMIC DNA]</scope>
    <source>
        <strain evidence="6 7">RO10H11247</strain>
    </source>
</reference>
<dbReference type="Pfam" id="PF17820">
    <property type="entry name" value="PDZ_6"/>
    <property type="match status" value="1"/>
</dbReference>
<dbReference type="GO" id="GO:0005737">
    <property type="term" value="C:cytoplasm"/>
    <property type="evidence" value="ECO:0007669"/>
    <property type="project" value="TreeGrafter"/>
</dbReference>
<dbReference type="STRING" id="27349.A0A0L6VA94"/>
<name>A0A0L6VA94_9BASI</name>
<dbReference type="InterPro" id="IPR041489">
    <property type="entry name" value="PDZ_6"/>
</dbReference>
<evidence type="ECO:0000259" key="4">
    <source>
        <dbReference type="Pfam" id="PF17820"/>
    </source>
</evidence>
<comment type="caution">
    <text evidence="6">The sequence shown here is derived from an EMBL/GenBank/DDBJ whole genome shotgun (WGS) entry which is preliminary data.</text>
</comment>
<dbReference type="FunFam" id="2.30.42.10:FF:000107">
    <property type="entry name" value="26S proteasome non-ATPase regulatory subunit 9"/>
    <property type="match status" value="1"/>
</dbReference>
<protein>
    <recommendedName>
        <fullName evidence="3">Probable 26S proteasome regulatory subunit p27</fullName>
    </recommendedName>
</protein>
<keyword evidence="7" id="KW-1185">Reference proteome</keyword>
<feature type="domain" description="PDZ" evidence="4">
    <location>
        <begin position="139"/>
        <end position="161"/>
    </location>
</feature>
<dbReference type="Pfam" id="PF18265">
    <property type="entry name" value="Nas2_N"/>
    <property type="match status" value="1"/>
</dbReference>
<evidence type="ECO:0000313" key="7">
    <source>
        <dbReference type="Proteomes" id="UP000037035"/>
    </source>
</evidence>
<dbReference type="AlphaFoldDB" id="A0A0L6VA94"/>
<dbReference type="PANTHER" id="PTHR12651:SF1">
    <property type="entry name" value="26S PROTEASOME NON-ATPASE REGULATORY SUBUNIT 9"/>
    <property type="match status" value="1"/>
</dbReference>
<accession>A0A0L6VA94</accession>
<evidence type="ECO:0000259" key="5">
    <source>
        <dbReference type="Pfam" id="PF18265"/>
    </source>
</evidence>
<dbReference type="Gene3D" id="2.30.42.10">
    <property type="match status" value="1"/>
</dbReference>
<comment type="similarity">
    <text evidence="1">Belongs to the proteasome subunit p27 family.</text>
</comment>